<dbReference type="PANTHER" id="PTHR21089:SF1">
    <property type="entry name" value="BIFUNCTIONAL 3-DEHYDROQUINATE DEHYDRATASE_SHIKIMATE DEHYDROGENASE, CHLOROPLASTIC"/>
    <property type="match status" value="1"/>
</dbReference>
<evidence type="ECO:0000313" key="7">
    <source>
        <dbReference type="EMBL" id="NOJ25676.1"/>
    </source>
</evidence>
<sequence length="279" mass="30665">MRCCLFGKNITKSQSPNFHNSLSKQLNIDLNYHLESIDSGCSTEFKQRASQLLTSHIDSANITYPYKETAIELADILDRSAQRVGAANTLVSKNGKIVAYNTDYSGFIAAYKAFRVAKPGNVVLIGCGGVGKAIAKGLSDLGVKHISLYDHDLSKAKQLAEALEHDNVSVDIPTSQEQLKVRALDADGLVNCTPVGHYSLPGTPIPSEWINQQQWLFDAVYTPIDTEFVVAAKHKEIATLSGFELFFNQATDAFELFTGLDLAADQLSQFRKDQFSDLR</sequence>
<keyword evidence="4" id="KW-0057">Aromatic amino acid biosynthesis</keyword>
<evidence type="ECO:0000256" key="2">
    <source>
        <dbReference type="ARBA" id="ARBA00022857"/>
    </source>
</evidence>
<dbReference type="Proteomes" id="UP000576645">
    <property type="component" value="Unassembled WGS sequence"/>
</dbReference>
<dbReference type="SUPFAM" id="SSF51735">
    <property type="entry name" value="NAD(P)-binding Rossmann-fold domains"/>
    <property type="match status" value="1"/>
</dbReference>
<dbReference type="InterPro" id="IPR022893">
    <property type="entry name" value="Shikimate_DH_fam"/>
</dbReference>
<dbReference type="PANTHER" id="PTHR21089">
    <property type="entry name" value="SHIKIMATE DEHYDROGENASE"/>
    <property type="match status" value="1"/>
</dbReference>
<evidence type="ECO:0000256" key="3">
    <source>
        <dbReference type="ARBA" id="ARBA00023002"/>
    </source>
</evidence>
<dbReference type="EMBL" id="VTXP01000019">
    <property type="protein sequence ID" value="NOJ25676.1"/>
    <property type="molecule type" value="Genomic_DNA"/>
</dbReference>
<reference evidence="7 8" key="1">
    <citation type="submission" date="2019-09" db="EMBL/GenBank/DDBJ databases">
        <title>Draft genome sequencing and comparative genomics of hatchery-associated Vibrios.</title>
        <authorList>
            <person name="Kehlet-Delgado H."/>
            <person name="Mueller R.S."/>
        </authorList>
    </citation>
    <scope>NUCLEOTIDE SEQUENCE [LARGE SCALE GENOMIC DNA]</scope>
    <source>
        <strain evidence="7 8">09-121-3</strain>
    </source>
</reference>
<dbReference type="Gene3D" id="3.40.50.720">
    <property type="entry name" value="NAD(P)-binding Rossmann-like Domain"/>
    <property type="match status" value="1"/>
</dbReference>
<dbReference type="Gene3D" id="3.40.50.10860">
    <property type="entry name" value="Leucine Dehydrogenase, chain A, domain 1"/>
    <property type="match status" value="1"/>
</dbReference>
<dbReference type="GO" id="GO:0019632">
    <property type="term" value="P:shikimate metabolic process"/>
    <property type="evidence" value="ECO:0007669"/>
    <property type="project" value="TreeGrafter"/>
</dbReference>
<evidence type="ECO:0000313" key="8">
    <source>
        <dbReference type="Proteomes" id="UP000576645"/>
    </source>
</evidence>
<dbReference type="GO" id="GO:0004764">
    <property type="term" value="F:shikimate 3-dehydrogenase (NADP+) activity"/>
    <property type="evidence" value="ECO:0007669"/>
    <property type="project" value="InterPro"/>
</dbReference>
<protein>
    <submittedName>
        <fullName evidence="7">Shikimate dehydrogenase</fullName>
    </submittedName>
</protein>
<feature type="domain" description="Saccharopine dehydrogenase NADP binding" evidence="5">
    <location>
        <begin position="122"/>
        <end position="194"/>
    </location>
</feature>
<dbReference type="GO" id="GO:0009423">
    <property type="term" value="P:chorismate biosynthetic process"/>
    <property type="evidence" value="ECO:0007669"/>
    <property type="project" value="TreeGrafter"/>
</dbReference>
<dbReference type="InterPro" id="IPR005097">
    <property type="entry name" value="Sacchrp_dh_NADP-bd"/>
</dbReference>
<accession>A0AAP7DFT7</accession>
<organism evidence="7 8">
    <name type="scientific">Vibrio coralliilyticus</name>
    <dbReference type="NCBI Taxonomy" id="190893"/>
    <lineage>
        <taxon>Bacteria</taxon>
        <taxon>Pseudomonadati</taxon>
        <taxon>Pseudomonadota</taxon>
        <taxon>Gammaproteobacteria</taxon>
        <taxon>Vibrionales</taxon>
        <taxon>Vibrionaceae</taxon>
        <taxon>Vibrio</taxon>
    </lineage>
</organism>
<keyword evidence="3" id="KW-0560">Oxidoreductase</keyword>
<keyword evidence="4" id="KW-0028">Amino-acid biosynthesis</keyword>
<dbReference type="InterPro" id="IPR046346">
    <property type="entry name" value="Aminoacid_DH-like_N_sf"/>
</dbReference>
<dbReference type="InterPro" id="IPR013708">
    <property type="entry name" value="Shikimate_DH-bd_N"/>
</dbReference>
<dbReference type="Pfam" id="PF08501">
    <property type="entry name" value="Shikimate_dh_N"/>
    <property type="match status" value="1"/>
</dbReference>
<evidence type="ECO:0000256" key="1">
    <source>
        <dbReference type="ARBA" id="ARBA00004871"/>
    </source>
</evidence>
<dbReference type="CDD" id="cd01065">
    <property type="entry name" value="NAD_bind_Shikimate_DH"/>
    <property type="match status" value="1"/>
</dbReference>
<dbReference type="InterPro" id="IPR036291">
    <property type="entry name" value="NAD(P)-bd_dom_sf"/>
</dbReference>
<dbReference type="AlphaFoldDB" id="A0AAP7DFT7"/>
<evidence type="ECO:0000259" key="5">
    <source>
        <dbReference type="Pfam" id="PF03435"/>
    </source>
</evidence>
<dbReference type="Pfam" id="PF03435">
    <property type="entry name" value="Sacchrp_dh_NADP"/>
    <property type="match status" value="1"/>
</dbReference>
<evidence type="ECO:0000256" key="4">
    <source>
        <dbReference type="ARBA" id="ARBA00023141"/>
    </source>
</evidence>
<proteinExistence type="predicted"/>
<keyword evidence="2" id="KW-0521">NADP</keyword>
<dbReference type="SUPFAM" id="SSF53223">
    <property type="entry name" value="Aminoacid dehydrogenase-like, N-terminal domain"/>
    <property type="match status" value="1"/>
</dbReference>
<dbReference type="GO" id="GO:0009073">
    <property type="term" value="P:aromatic amino acid family biosynthetic process"/>
    <property type="evidence" value="ECO:0007669"/>
    <property type="project" value="UniProtKB-KW"/>
</dbReference>
<evidence type="ECO:0000259" key="6">
    <source>
        <dbReference type="Pfam" id="PF08501"/>
    </source>
</evidence>
<comment type="caution">
    <text evidence="7">The sequence shown here is derived from an EMBL/GenBank/DDBJ whole genome shotgun (WGS) entry which is preliminary data.</text>
</comment>
<comment type="pathway">
    <text evidence="1">Metabolic intermediate biosynthesis; chorismate biosynthesis; chorismate from D-erythrose 4-phosphate and phosphoenolpyruvate: step 4/7.</text>
</comment>
<name>A0AAP7DFT7_9VIBR</name>
<feature type="domain" description="Shikimate dehydrogenase substrate binding N-terminal" evidence="6">
    <location>
        <begin position="5"/>
        <end position="90"/>
    </location>
</feature>
<gene>
    <name evidence="7" type="ORF">F0238_23415</name>
</gene>